<dbReference type="Proteomes" id="UP000240259">
    <property type="component" value="Unassembled WGS sequence"/>
</dbReference>
<dbReference type="RefSeq" id="WP_107652133.1">
    <property type="nucleotide sequence ID" value="NZ_PZJX01000050.1"/>
</dbReference>
<name>A0A2T4IP04_9HYPH</name>
<protein>
    <submittedName>
        <fullName evidence="1">Uncharacterized protein</fullName>
    </submittedName>
</protein>
<gene>
    <name evidence="1" type="ORF">C9427_27210</name>
</gene>
<dbReference type="EMBL" id="PZJX01000050">
    <property type="protein sequence ID" value="PTE07391.1"/>
    <property type="molecule type" value="Genomic_DNA"/>
</dbReference>
<reference evidence="1 2" key="1">
    <citation type="submission" date="2018-03" db="EMBL/GenBank/DDBJ databases">
        <title>Genome sequence of the symbiotic type strain Mesorhizobium helmanticense CSLC115NT isolated from Lotus corniculatus nodules.</title>
        <authorList>
            <person name="Sannazzaro A.I."/>
            <person name="Torres Tejerizo G.A."/>
            <person name="Dip D."/>
            <person name="Caballero M."/>
            <person name="Pistorio M."/>
            <person name="Estrella M.J."/>
        </authorList>
    </citation>
    <scope>NUCLEOTIDE SEQUENCE [LARGE SCALE GENOMIC DNA]</scope>
    <source>
        <strain evidence="1 2">CSLC115N</strain>
    </source>
</reference>
<organism evidence="1 2">
    <name type="scientific">Mesorhizobium helmanticense</name>
    <dbReference type="NCBI Taxonomy" id="1776423"/>
    <lineage>
        <taxon>Bacteria</taxon>
        <taxon>Pseudomonadati</taxon>
        <taxon>Pseudomonadota</taxon>
        <taxon>Alphaproteobacteria</taxon>
        <taxon>Hyphomicrobiales</taxon>
        <taxon>Phyllobacteriaceae</taxon>
        <taxon>Mesorhizobium</taxon>
    </lineage>
</organism>
<evidence type="ECO:0000313" key="1">
    <source>
        <dbReference type="EMBL" id="PTE07391.1"/>
    </source>
</evidence>
<comment type="caution">
    <text evidence="1">The sequence shown here is derived from an EMBL/GenBank/DDBJ whole genome shotgun (WGS) entry which is preliminary data.</text>
</comment>
<evidence type="ECO:0000313" key="2">
    <source>
        <dbReference type="Proteomes" id="UP000240259"/>
    </source>
</evidence>
<sequence length="134" mass="14457">MEDSDADAYEPMPIEVIGIDVPEDGDIASIWVVDKSGKKIALQIGFQDAGKMLLNASRAFQMLGYRSSGGHLPVIPAERVEVTSDQDRKTLALHIGFGQTGIVGFSLSANQASEAARKIQNAASRLGRRKPRPH</sequence>
<dbReference type="AlphaFoldDB" id="A0A2T4IP04"/>
<keyword evidence="2" id="KW-1185">Reference proteome</keyword>
<accession>A0A2T4IP04</accession>
<proteinExistence type="predicted"/>